<dbReference type="AlphaFoldDB" id="A0A0B6Y0K6"/>
<dbReference type="EMBL" id="HACG01002829">
    <property type="protein sequence ID" value="CEK49694.1"/>
    <property type="molecule type" value="Transcribed_RNA"/>
</dbReference>
<evidence type="ECO:0000313" key="1">
    <source>
        <dbReference type="EMBL" id="CEK49694.1"/>
    </source>
</evidence>
<sequence>LKVLFIQKLTLSKKSWKDVDVYELCVGTQIDLTATSSRRTSETEQERPCMPGFFIR</sequence>
<protein>
    <submittedName>
        <fullName evidence="1">Uncharacterized protein</fullName>
    </submittedName>
</protein>
<feature type="non-terminal residue" evidence="1">
    <location>
        <position position="1"/>
    </location>
</feature>
<accession>A0A0B6Y0K6</accession>
<name>A0A0B6Y0K6_9EUPU</name>
<gene>
    <name evidence="1" type="primary">ORF8532</name>
</gene>
<reference evidence="1" key="1">
    <citation type="submission" date="2014-12" db="EMBL/GenBank/DDBJ databases">
        <title>Insight into the proteome of Arion vulgaris.</title>
        <authorList>
            <person name="Aradska J."/>
            <person name="Bulat T."/>
            <person name="Smidak R."/>
            <person name="Sarate P."/>
            <person name="Gangsoo J."/>
            <person name="Sialana F."/>
            <person name="Bilban M."/>
            <person name="Lubec G."/>
        </authorList>
    </citation>
    <scope>NUCLEOTIDE SEQUENCE</scope>
    <source>
        <tissue evidence="1">Skin</tissue>
    </source>
</reference>
<proteinExistence type="predicted"/>
<organism evidence="1">
    <name type="scientific">Arion vulgaris</name>
    <dbReference type="NCBI Taxonomy" id="1028688"/>
    <lineage>
        <taxon>Eukaryota</taxon>
        <taxon>Metazoa</taxon>
        <taxon>Spiralia</taxon>
        <taxon>Lophotrochozoa</taxon>
        <taxon>Mollusca</taxon>
        <taxon>Gastropoda</taxon>
        <taxon>Heterobranchia</taxon>
        <taxon>Euthyneura</taxon>
        <taxon>Panpulmonata</taxon>
        <taxon>Eupulmonata</taxon>
        <taxon>Stylommatophora</taxon>
        <taxon>Helicina</taxon>
        <taxon>Arionoidea</taxon>
        <taxon>Arionidae</taxon>
        <taxon>Arion</taxon>
    </lineage>
</organism>